<dbReference type="Proteomes" id="UP000616151">
    <property type="component" value="Unassembled WGS sequence"/>
</dbReference>
<keyword evidence="2" id="KW-1185">Reference proteome</keyword>
<accession>A0ACC5QWK4</accession>
<gene>
    <name evidence="1" type="ORF">JHL16_00100</name>
</gene>
<dbReference type="EMBL" id="JAENHL010000003">
    <property type="protein sequence ID" value="MBK1864737.1"/>
    <property type="molecule type" value="Genomic_DNA"/>
</dbReference>
<protein>
    <submittedName>
        <fullName evidence="1">Amidase</fullName>
    </submittedName>
</protein>
<sequence length="490" mass="53564">MSEDLAKTESAASLAKRIRAKEVSPVEVLDAAIKRIETHNPKINALVIFGYEDARKAAKAAEAAVMRGDKLGAYHGVPIAMKDCFDFKPGWVTTFGGIRALKNYVTNISCMFTERMEKAGAVMVGKTNSPVFGFRGTCDNYLFGPSRNPFDLTKNTGGSSGGAAGAVAAGLLPMCEGTDGGGSIRIPASWCGVFGYKPAFGRVPLVTRPDAFGGNVPFIFEGPITRTVEDSALAMTALQGYDSRDPYCIEGEADFMGALKRSIAGKKIAYTRDYGIFPVDKRVIEVTDKAVKAFEEAGAHVEEVKIDIPHSHMALSDMWCRLIAPKQVAALEGFKREGIDLKRDHYNDLPPELWYWDEIGRKLTVNDFINDEIMRSDVFDALRKVLDRYDYLVAPTLSCLAVDNATDGNTVGPKEVEGEEINRLIGWCMTFLINFIGYPAATVPAGLASNGLPVGLQIVGRRYADEDVFAASATFERVRPWMDTYKQVKL</sequence>
<organism evidence="1 2">
    <name type="scientific">Taklimakanibacter albus</name>
    <dbReference type="NCBI Taxonomy" id="2800327"/>
    <lineage>
        <taxon>Bacteria</taxon>
        <taxon>Pseudomonadati</taxon>
        <taxon>Pseudomonadota</taxon>
        <taxon>Alphaproteobacteria</taxon>
        <taxon>Hyphomicrobiales</taxon>
        <taxon>Aestuariivirgaceae</taxon>
        <taxon>Taklimakanibacter</taxon>
    </lineage>
</organism>
<reference evidence="1" key="1">
    <citation type="submission" date="2021-01" db="EMBL/GenBank/DDBJ databases">
        <authorList>
            <person name="Sun Q."/>
        </authorList>
    </citation>
    <scope>NUCLEOTIDE SEQUENCE</scope>
    <source>
        <strain evidence="1">YIM B02566</strain>
    </source>
</reference>
<evidence type="ECO:0000313" key="2">
    <source>
        <dbReference type="Proteomes" id="UP000616151"/>
    </source>
</evidence>
<evidence type="ECO:0000313" key="1">
    <source>
        <dbReference type="EMBL" id="MBK1864737.1"/>
    </source>
</evidence>
<name>A0ACC5QWK4_9HYPH</name>
<proteinExistence type="predicted"/>
<comment type="caution">
    <text evidence="1">The sequence shown here is derived from an EMBL/GenBank/DDBJ whole genome shotgun (WGS) entry which is preliminary data.</text>
</comment>